<dbReference type="Gene3D" id="3.40.50.150">
    <property type="entry name" value="Vaccinia Virus protein VP39"/>
    <property type="match status" value="1"/>
</dbReference>
<dbReference type="InterPro" id="IPR036388">
    <property type="entry name" value="WH-like_DNA-bd_sf"/>
</dbReference>
<dbReference type="InterPro" id="IPR001077">
    <property type="entry name" value="COMT_C"/>
</dbReference>
<dbReference type="GO" id="GO:0044550">
    <property type="term" value="P:secondary metabolite biosynthetic process"/>
    <property type="evidence" value="ECO:0007669"/>
    <property type="project" value="UniProtKB-ARBA"/>
</dbReference>
<dbReference type="PROSITE" id="PS51683">
    <property type="entry name" value="SAM_OMT_II"/>
    <property type="match status" value="1"/>
</dbReference>
<dbReference type="STRING" id="1160497.A0A1L9V6G4"/>
<dbReference type="GO" id="GO:0046983">
    <property type="term" value="F:protein dimerization activity"/>
    <property type="evidence" value="ECO:0007669"/>
    <property type="project" value="InterPro"/>
</dbReference>
<evidence type="ECO:0000256" key="1">
    <source>
        <dbReference type="ARBA" id="ARBA00022603"/>
    </source>
</evidence>
<feature type="active site" description="Proton acceptor" evidence="4">
    <location>
        <position position="305"/>
    </location>
</feature>
<dbReference type="AlphaFoldDB" id="A0A1L9V6G4"/>
<evidence type="ECO:0000256" key="4">
    <source>
        <dbReference type="PIRSR" id="PIRSR005739-1"/>
    </source>
</evidence>
<dbReference type="OrthoDB" id="1535081at2759"/>
<keyword evidence="1" id="KW-0489">Methyltransferase</keyword>
<feature type="domain" description="O-methyltransferase dimerisation" evidence="6">
    <location>
        <begin position="57"/>
        <end position="129"/>
    </location>
</feature>
<dbReference type="VEuPathDB" id="FungiDB:ASPGLDRAFT_180762"/>
<evidence type="ECO:0000313" key="8">
    <source>
        <dbReference type="Proteomes" id="UP000184300"/>
    </source>
</evidence>
<dbReference type="Proteomes" id="UP000184300">
    <property type="component" value="Unassembled WGS sequence"/>
</dbReference>
<evidence type="ECO:0000259" key="6">
    <source>
        <dbReference type="Pfam" id="PF08100"/>
    </source>
</evidence>
<name>A0A1L9V6G4_ASPGL</name>
<dbReference type="SUPFAM" id="SSF53335">
    <property type="entry name" value="S-adenosyl-L-methionine-dependent methyltransferases"/>
    <property type="match status" value="1"/>
</dbReference>
<organism evidence="7 8">
    <name type="scientific">Aspergillus glaucus CBS 516.65</name>
    <dbReference type="NCBI Taxonomy" id="1160497"/>
    <lineage>
        <taxon>Eukaryota</taxon>
        <taxon>Fungi</taxon>
        <taxon>Dikarya</taxon>
        <taxon>Ascomycota</taxon>
        <taxon>Pezizomycotina</taxon>
        <taxon>Eurotiomycetes</taxon>
        <taxon>Eurotiomycetidae</taxon>
        <taxon>Eurotiales</taxon>
        <taxon>Aspergillaceae</taxon>
        <taxon>Aspergillus</taxon>
        <taxon>Aspergillus subgen. Aspergillus</taxon>
    </lineage>
</organism>
<dbReference type="Pfam" id="PF00891">
    <property type="entry name" value="Methyltransf_2"/>
    <property type="match status" value="1"/>
</dbReference>
<evidence type="ECO:0000313" key="7">
    <source>
        <dbReference type="EMBL" id="OJJ79513.1"/>
    </source>
</evidence>
<dbReference type="Pfam" id="PF08100">
    <property type="entry name" value="Dimerisation"/>
    <property type="match status" value="1"/>
</dbReference>
<reference evidence="8" key="1">
    <citation type="journal article" date="2017" name="Genome Biol.">
        <title>Comparative genomics reveals high biological diversity and specific adaptations in the industrially and medically important fungal genus Aspergillus.</title>
        <authorList>
            <person name="de Vries R.P."/>
            <person name="Riley R."/>
            <person name="Wiebenga A."/>
            <person name="Aguilar-Osorio G."/>
            <person name="Amillis S."/>
            <person name="Uchima C.A."/>
            <person name="Anderluh G."/>
            <person name="Asadollahi M."/>
            <person name="Askin M."/>
            <person name="Barry K."/>
            <person name="Battaglia E."/>
            <person name="Bayram O."/>
            <person name="Benocci T."/>
            <person name="Braus-Stromeyer S.A."/>
            <person name="Caldana C."/>
            <person name="Canovas D."/>
            <person name="Cerqueira G.C."/>
            <person name="Chen F."/>
            <person name="Chen W."/>
            <person name="Choi C."/>
            <person name="Clum A."/>
            <person name="Dos Santos R.A."/>
            <person name="Damasio A.R."/>
            <person name="Diallinas G."/>
            <person name="Emri T."/>
            <person name="Fekete E."/>
            <person name="Flipphi M."/>
            <person name="Freyberg S."/>
            <person name="Gallo A."/>
            <person name="Gournas C."/>
            <person name="Habgood R."/>
            <person name="Hainaut M."/>
            <person name="Harispe M.L."/>
            <person name="Henrissat B."/>
            <person name="Hilden K.S."/>
            <person name="Hope R."/>
            <person name="Hossain A."/>
            <person name="Karabika E."/>
            <person name="Karaffa L."/>
            <person name="Karanyi Z."/>
            <person name="Krasevec N."/>
            <person name="Kuo A."/>
            <person name="Kusch H."/>
            <person name="LaButti K."/>
            <person name="Lagendijk E.L."/>
            <person name="Lapidus A."/>
            <person name="Levasseur A."/>
            <person name="Lindquist E."/>
            <person name="Lipzen A."/>
            <person name="Logrieco A.F."/>
            <person name="MacCabe A."/>
            <person name="Maekelae M.R."/>
            <person name="Malavazi I."/>
            <person name="Melin P."/>
            <person name="Meyer V."/>
            <person name="Mielnichuk N."/>
            <person name="Miskei M."/>
            <person name="Molnar A.P."/>
            <person name="Mule G."/>
            <person name="Ngan C.Y."/>
            <person name="Orejas M."/>
            <person name="Orosz E."/>
            <person name="Ouedraogo J.P."/>
            <person name="Overkamp K.M."/>
            <person name="Park H.-S."/>
            <person name="Perrone G."/>
            <person name="Piumi F."/>
            <person name="Punt P.J."/>
            <person name="Ram A.F."/>
            <person name="Ramon A."/>
            <person name="Rauscher S."/>
            <person name="Record E."/>
            <person name="Riano-Pachon D.M."/>
            <person name="Robert V."/>
            <person name="Roehrig J."/>
            <person name="Ruller R."/>
            <person name="Salamov A."/>
            <person name="Salih N.S."/>
            <person name="Samson R.A."/>
            <person name="Sandor E."/>
            <person name="Sanguinetti M."/>
            <person name="Schuetze T."/>
            <person name="Sepcic K."/>
            <person name="Shelest E."/>
            <person name="Sherlock G."/>
            <person name="Sophianopoulou V."/>
            <person name="Squina F.M."/>
            <person name="Sun H."/>
            <person name="Susca A."/>
            <person name="Todd R.B."/>
            <person name="Tsang A."/>
            <person name="Unkles S.E."/>
            <person name="van de Wiele N."/>
            <person name="van Rossen-Uffink D."/>
            <person name="Oliveira J.V."/>
            <person name="Vesth T.C."/>
            <person name="Visser J."/>
            <person name="Yu J.-H."/>
            <person name="Zhou M."/>
            <person name="Andersen M.R."/>
            <person name="Archer D.B."/>
            <person name="Baker S.E."/>
            <person name="Benoit I."/>
            <person name="Brakhage A.A."/>
            <person name="Braus G.H."/>
            <person name="Fischer R."/>
            <person name="Frisvad J.C."/>
            <person name="Goldman G.H."/>
            <person name="Houbraken J."/>
            <person name="Oakley B."/>
            <person name="Pocsi I."/>
            <person name="Scazzocchio C."/>
            <person name="Seiboth B."/>
            <person name="vanKuyk P.A."/>
            <person name="Wortman J."/>
            <person name="Dyer P.S."/>
            <person name="Grigoriev I.V."/>
        </authorList>
    </citation>
    <scope>NUCLEOTIDE SEQUENCE [LARGE SCALE GENOMIC DNA]</scope>
    <source>
        <strain evidence="8">CBS 516.65</strain>
    </source>
</reference>
<dbReference type="InterPro" id="IPR012967">
    <property type="entry name" value="COMT_dimerisation"/>
</dbReference>
<dbReference type="GeneID" id="34459236"/>
<protein>
    <submittedName>
        <fullName evidence="7">Uncharacterized protein</fullName>
    </submittedName>
</protein>
<dbReference type="InterPro" id="IPR029063">
    <property type="entry name" value="SAM-dependent_MTases_sf"/>
</dbReference>
<dbReference type="RefSeq" id="XP_022396211.1">
    <property type="nucleotide sequence ID" value="XM_022542975.1"/>
</dbReference>
<dbReference type="InterPro" id="IPR016461">
    <property type="entry name" value="COMT-like"/>
</dbReference>
<accession>A0A1L9V6G4</accession>
<keyword evidence="3" id="KW-0949">S-adenosyl-L-methionine</keyword>
<dbReference type="EMBL" id="KV878917">
    <property type="protein sequence ID" value="OJJ79513.1"/>
    <property type="molecule type" value="Genomic_DNA"/>
</dbReference>
<dbReference type="PANTHER" id="PTHR43712">
    <property type="entry name" value="PUTATIVE (AFU_ORTHOLOGUE AFUA_4G14580)-RELATED"/>
    <property type="match status" value="1"/>
</dbReference>
<keyword evidence="8" id="KW-1185">Reference proteome</keyword>
<dbReference type="GO" id="GO:0032259">
    <property type="term" value="P:methylation"/>
    <property type="evidence" value="ECO:0007669"/>
    <property type="project" value="UniProtKB-KW"/>
</dbReference>
<dbReference type="InterPro" id="IPR036390">
    <property type="entry name" value="WH_DNA-bd_sf"/>
</dbReference>
<keyword evidence="2" id="KW-0808">Transferase</keyword>
<dbReference type="PANTHER" id="PTHR43712:SF1">
    <property type="entry name" value="HYPOTHETICAL O-METHYLTRANSFERASE (EUROFUNG)-RELATED"/>
    <property type="match status" value="1"/>
</dbReference>
<dbReference type="PIRSF" id="PIRSF005739">
    <property type="entry name" value="O-mtase"/>
    <property type="match status" value="1"/>
</dbReference>
<proteinExistence type="predicted"/>
<sequence>MDKQQIQSLWTSAQNSLEGFQKTKSETSRREALAKLTKLQRALEQPKDAILKLSYQPMVFMALKVAHDMKVFPVLANATSPVSAKQLAAAKPANPLLIERIMRLLVSFDIVEEPEPGTYLPTAIAKEMVNRPSIGTVESLFCEFLPIMQKTPEYLEATNYQNPEDPLCSPLQFTHNVQQDGFSWLCEHPDALIRFNNFMEGQRANRLHWGDWFPMQEQILAGVDKNPERVLLVDIGGGRGHDLMLFQKRFPDAPGKLVLEDLPSVIDEATPELDACGIQGVKYDFFKEPNPVKGARVYYFKFVFHDWSDEKARVLLNYVIEAMEAGYSKLVIEEYILPDRNAQFLHGTTDMAVMMFCSGLERTRQQWKNLLESVGLQPTFWTREGDGLGIIESVLPAANGTNGAAH</sequence>
<feature type="domain" description="O-methyltransferase C-terminal" evidence="5">
    <location>
        <begin position="217"/>
        <end position="376"/>
    </location>
</feature>
<dbReference type="Gene3D" id="1.10.10.10">
    <property type="entry name" value="Winged helix-like DNA-binding domain superfamily/Winged helix DNA-binding domain"/>
    <property type="match status" value="1"/>
</dbReference>
<evidence type="ECO:0000256" key="2">
    <source>
        <dbReference type="ARBA" id="ARBA00022679"/>
    </source>
</evidence>
<gene>
    <name evidence="7" type="ORF">ASPGLDRAFT_180762</name>
</gene>
<dbReference type="SUPFAM" id="SSF46785">
    <property type="entry name" value="Winged helix' DNA-binding domain"/>
    <property type="match status" value="1"/>
</dbReference>
<evidence type="ECO:0000259" key="5">
    <source>
        <dbReference type="Pfam" id="PF00891"/>
    </source>
</evidence>
<dbReference type="GO" id="GO:0008171">
    <property type="term" value="F:O-methyltransferase activity"/>
    <property type="evidence" value="ECO:0007669"/>
    <property type="project" value="InterPro"/>
</dbReference>
<evidence type="ECO:0000256" key="3">
    <source>
        <dbReference type="ARBA" id="ARBA00022691"/>
    </source>
</evidence>